<evidence type="ECO:0000313" key="1">
    <source>
        <dbReference type="EMBL" id="JAG74310.1"/>
    </source>
</evidence>
<gene>
    <name evidence="1" type="primary">P</name>
    <name evidence="3" type="synonym">LOC105270577</name>
    <name evidence="1" type="ORF">g.24176</name>
</gene>
<proteinExistence type="predicted"/>
<accession>A0A0C9PT37</accession>
<dbReference type="GeneID" id="105270577"/>
<reference evidence="1" key="1">
    <citation type="submission" date="2015-01" db="EMBL/GenBank/DDBJ databases">
        <title>Transcriptome Assembly of Fopius arisanus.</title>
        <authorList>
            <person name="Geib S."/>
        </authorList>
    </citation>
    <scope>NUCLEOTIDE SEQUENCE</scope>
</reference>
<dbReference type="RefSeq" id="XP_011309911.1">
    <property type="nucleotide sequence ID" value="XM_011311609.1"/>
</dbReference>
<name>A0A0C9PT37_9HYME</name>
<protein>
    <submittedName>
        <fullName evidence="1">P protein</fullName>
    </submittedName>
</protein>
<accession>A0A9R1U5L8</accession>
<dbReference type="Proteomes" id="UP000694866">
    <property type="component" value="Unplaced"/>
</dbReference>
<sequence>MAAILPSAEGVGDDINRVEYLNEKIYSTSATKPVPHVFQPEFPRLYFHRLADDVLKHGVIKDLLKHLDNEREFAWNFLEFSVIFERKIDFQRNWWGSMGMTVMIAREKEKVSLSF</sequence>
<dbReference type="AlphaFoldDB" id="A0A0C9PT37"/>
<dbReference type="EMBL" id="GBYB01004543">
    <property type="protein sequence ID" value="JAG74310.1"/>
    <property type="molecule type" value="Transcribed_RNA"/>
</dbReference>
<organism evidence="1">
    <name type="scientific">Fopius arisanus</name>
    <dbReference type="NCBI Taxonomy" id="64838"/>
    <lineage>
        <taxon>Eukaryota</taxon>
        <taxon>Metazoa</taxon>
        <taxon>Ecdysozoa</taxon>
        <taxon>Arthropoda</taxon>
        <taxon>Hexapoda</taxon>
        <taxon>Insecta</taxon>
        <taxon>Pterygota</taxon>
        <taxon>Neoptera</taxon>
        <taxon>Endopterygota</taxon>
        <taxon>Hymenoptera</taxon>
        <taxon>Apocrita</taxon>
        <taxon>Ichneumonoidea</taxon>
        <taxon>Braconidae</taxon>
        <taxon>Opiinae</taxon>
        <taxon>Fopius</taxon>
    </lineage>
</organism>
<evidence type="ECO:0000313" key="2">
    <source>
        <dbReference type="Proteomes" id="UP000694866"/>
    </source>
</evidence>
<reference evidence="3" key="2">
    <citation type="submission" date="2025-04" db="UniProtKB">
        <authorList>
            <consortium name="RefSeq"/>
        </authorList>
    </citation>
    <scope>IDENTIFICATION</scope>
    <source>
        <strain evidence="3">USDA-PBARC FA_bdor</strain>
        <tissue evidence="3">Whole organism</tissue>
    </source>
</reference>
<evidence type="ECO:0000313" key="3">
    <source>
        <dbReference type="RefSeq" id="XP_011309911.1"/>
    </source>
</evidence>
<dbReference type="KEGG" id="fas:105270577"/>
<keyword evidence="2" id="KW-1185">Reference proteome</keyword>